<protein>
    <submittedName>
        <fullName evidence="1">Uncharacterized protein</fullName>
    </submittedName>
</protein>
<gene>
    <name evidence="1" type="ORF">B0I21_10136</name>
</gene>
<accession>A0A4R7DAQ4</accession>
<dbReference type="Proteomes" id="UP000294752">
    <property type="component" value="Unassembled WGS sequence"/>
</dbReference>
<reference evidence="1 2" key="1">
    <citation type="submission" date="2019-03" db="EMBL/GenBank/DDBJ databases">
        <title>Genomic Encyclopedia of Type Strains, Phase III (KMG-III): the genomes of soil and plant-associated and newly described type strains.</title>
        <authorList>
            <person name="Whitman W."/>
        </authorList>
    </citation>
    <scope>NUCLEOTIDE SEQUENCE [LARGE SCALE GENOMIC DNA]</scope>
    <source>
        <strain evidence="1 2">CGMCC 1.12801</strain>
    </source>
</reference>
<dbReference type="EMBL" id="SNZV01000001">
    <property type="protein sequence ID" value="TDS17175.1"/>
    <property type="molecule type" value="Genomic_DNA"/>
</dbReference>
<dbReference type="OrthoDB" id="9799878at2"/>
<dbReference type="AlphaFoldDB" id="A0A4R7DAQ4"/>
<dbReference type="InterPro" id="IPR011042">
    <property type="entry name" value="6-blade_b-propeller_TolB-like"/>
</dbReference>
<comment type="caution">
    <text evidence="1">The sequence shown here is derived from an EMBL/GenBank/DDBJ whole genome shotgun (WGS) entry which is preliminary data.</text>
</comment>
<sequence length="935" mass="106726">MNKKLIIKLLVVLSGTICSSELMSQIIDNEQAHSSIKWRQIQTENYRLIFPSTFDSAAIKLASQLPLLRTKSSRDLQKNPKPINLILQGNHLSQNGYVQLAPRKSEFYPVPSSTADNQEWLPNLALHELRHVAQFDKLTGRIKGPFFEQLALALYALNLPAWYFEGDAVQIETIHSAGGRGRLPSWEMPIRANVLSGEKYDFNKYVLGSFKDNVPSHYSIGLFLNTHLTNQYGIESHEKIMEEMRTKLLRPFNFQRAFRNASGLTPAKMFVEMMSEREKFWSENDKLYSTTNEIKTKVSRYPSDYILPQADENDRLYVLKSSPQSVNEIIRIDAEGREYAIAKTGIQITPYFHIRGQQMVWDEYRKDPRFGKQTYNVINILNLQTKKLKTITHKSRYYSPALHPSKNIIAVVEVDRANRSQLVFLNAENGEAVARKAVPKGVHIQQPKFNDTGDKVIVIAVSAEGTNLLEIEAEGTKQRLLFGWGNQQLERPFYVGDDILFKAHFDGRDNIYRVDQRGVTSKLTNARFGAFNASIRSDSLLLFNDYRYNGYKLASQKLTTGTKNFAQQVQPYVQPTIDQISDGDVLPPADSVYQVTRYSPTANMVNFHSLSISSTNFESFDNYIPGVFWLSNDVLNTSQIKLGYEYDPDISKSIYSAEVSYRRYLPVFTARYANRGLVGNAVSSNQPGQVIMYDYRDHHATFDIAIPLSVYRQNTVYSYGLNFGTSYTKRYDVSIALRNFNETIAFPLNYQAYFNRNSMRSRMDLAPRWGQNISLTYRHLPFEQQISGQILSVRTNFYLPGISSNHSVQFRVAAQKSNGRYEGVYDIPMVSGWGNFSSPIVTNTVLVNYRLPLFYPDWSIGSLAYIKRFQGLLFSDFQNVHNSSSPKSFGIGISADFNVFRYVLPDVNVAARLAYINDATATRKVMPTFGLSYTY</sequence>
<keyword evidence="2" id="KW-1185">Reference proteome</keyword>
<organism evidence="1 2">
    <name type="scientific">Sphingobacterium paludis</name>
    <dbReference type="NCBI Taxonomy" id="1476465"/>
    <lineage>
        <taxon>Bacteria</taxon>
        <taxon>Pseudomonadati</taxon>
        <taxon>Bacteroidota</taxon>
        <taxon>Sphingobacteriia</taxon>
        <taxon>Sphingobacteriales</taxon>
        <taxon>Sphingobacteriaceae</taxon>
        <taxon>Sphingobacterium</taxon>
    </lineage>
</organism>
<evidence type="ECO:0000313" key="1">
    <source>
        <dbReference type="EMBL" id="TDS17175.1"/>
    </source>
</evidence>
<name>A0A4R7DAQ4_9SPHI</name>
<proteinExistence type="predicted"/>
<dbReference type="Gene3D" id="2.120.10.30">
    <property type="entry name" value="TolB, C-terminal domain"/>
    <property type="match status" value="1"/>
</dbReference>
<evidence type="ECO:0000313" key="2">
    <source>
        <dbReference type="Proteomes" id="UP000294752"/>
    </source>
</evidence>
<dbReference type="SUPFAM" id="SSF82171">
    <property type="entry name" value="DPP6 N-terminal domain-like"/>
    <property type="match status" value="1"/>
</dbReference>